<sequence>MYEKTRQQVYGVLEKYDKSYSISSMNANLQAWQNNKGWLADLLRRHPNWNEEALAVVLEVTHSREIDKSIVNLYKYELSKLITELEVPEDDRTKFVLSLDAIAFTYAKTLPGAETAAIVKKHCGITCSVGQKTSRIINAICKKYGVDKHPEYNARFAKLADALNPLLSKRTALLSIHPCDYLEMSNRKNSWSSCHCLDGGEYHGGTLSYMNDECSMVFYTVDDDVTEAFHTVPKRTRQIFCFHSGILMQSRLYPQTDDEDTREMYRNIVQQIIADCLMVPNLWTMKREQEEVSRRVGTHENALHYRDYEYECYKANISLLKNANVGEDDSLRIGHTAYCIDCSEAIYDSNSLYCDRCSDDGYIICYDCDHRVHEDDARYVNGHWYCEECCSYCEHCHEYTTGEMTEVHGRQDYSYYVCQDCLDNYYQCENCGDYFDEDKGQQLDDGFCCDDCLETNYSVCDSCGEYMRTDDAEEVDGQYYCENCAGDIRSEMEEAADWSAAS</sequence>
<dbReference type="AlphaFoldDB" id="A0A517DQL5"/>
<evidence type="ECO:0000313" key="3">
    <source>
        <dbReference type="Proteomes" id="UP000320776"/>
    </source>
</evidence>
<evidence type="ECO:0000313" key="2">
    <source>
        <dbReference type="EMBL" id="QDR79608.1"/>
    </source>
</evidence>
<dbReference type="OrthoDB" id="1843062at2"/>
<dbReference type="EMBL" id="CP036259">
    <property type="protein sequence ID" value="QDR79608.1"/>
    <property type="molecule type" value="Genomic_DNA"/>
</dbReference>
<proteinExistence type="predicted"/>
<dbReference type="PROSITE" id="PS51901">
    <property type="entry name" value="ACP_MB"/>
    <property type="match status" value="1"/>
</dbReference>
<protein>
    <recommendedName>
        <fullName evidence="1">ACP-type MB domain-containing protein</fullName>
    </recommendedName>
</protein>
<dbReference type="InterPro" id="IPR044065">
    <property type="entry name" value="ACP_MB"/>
</dbReference>
<dbReference type="Proteomes" id="UP000320776">
    <property type="component" value="Chromosome"/>
</dbReference>
<gene>
    <name evidence="2" type="ORF">SPTER_08860</name>
</gene>
<reference evidence="2 3" key="1">
    <citation type="submission" date="2019-02" db="EMBL/GenBank/DDBJ databases">
        <title>Closed genome of Sporomusa termitida DSM 4440.</title>
        <authorList>
            <person name="Poehlein A."/>
            <person name="Daniel R."/>
        </authorList>
    </citation>
    <scope>NUCLEOTIDE SEQUENCE [LARGE SCALE GENOMIC DNA]</scope>
    <source>
        <strain evidence="2 3">DSM 4440</strain>
    </source>
</reference>
<feature type="domain" description="ACP-type MB" evidence="1">
    <location>
        <begin position="455"/>
        <end position="491"/>
    </location>
</feature>
<evidence type="ECO:0000259" key="1">
    <source>
        <dbReference type="PROSITE" id="PS51901"/>
    </source>
</evidence>
<name>A0A517DQL5_9FIRM</name>
<accession>A0A517DQL5</accession>
<organism evidence="2 3">
    <name type="scientific">Sporomusa termitida</name>
    <dbReference type="NCBI Taxonomy" id="2377"/>
    <lineage>
        <taxon>Bacteria</taxon>
        <taxon>Bacillati</taxon>
        <taxon>Bacillota</taxon>
        <taxon>Negativicutes</taxon>
        <taxon>Selenomonadales</taxon>
        <taxon>Sporomusaceae</taxon>
        <taxon>Sporomusa</taxon>
    </lineage>
</organism>
<dbReference type="KEGG" id="sted:SPTER_08860"/>
<dbReference type="RefSeq" id="WP_144349226.1">
    <property type="nucleotide sequence ID" value="NZ_CP036259.1"/>
</dbReference>
<keyword evidence="3" id="KW-1185">Reference proteome</keyword>